<dbReference type="AlphaFoldDB" id="A0A4P9YQM1"/>
<dbReference type="InterPro" id="IPR033332">
    <property type="entry name" value="BTG"/>
</dbReference>
<dbReference type="GO" id="GO:0005634">
    <property type="term" value="C:nucleus"/>
    <property type="evidence" value="ECO:0007669"/>
    <property type="project" value="TreeGrafter"/>
</dbReference>
<dbReference type="GO" id="GO:0005737">
    <property type="term" value="C:cytoplasm"/>
    <property type="evidence" value="ECO:0007669"/>
    <property type="project" value="TreeGrafter"/>
</dbReference>
<evidence type="ECO:0000313" key="5">
    <source>
        <dbReference type="Proteomes" id="UP000281549"/>
    </source>
</evidence>
<dbReference type="InterPro" id="IPR002087">
    <property type="entry name" value="Anti_prolifrtn"/>
</dbReference>
<dbReference type="SMART" id="SM00099">
    <property type="entry name" value="btg1"/>
    <property type="match status" value="1"/>
</dbReference>
<sequence>MKKEILQATAFLSSFLPFEYRYIFENRLFDVLSAKFQGHWNAKSGSAYRSLINMNGVRFDPVIMNAFIFTGLPFSDFYNYFTIDFVMWIDPDLVVCRFDNRNEIVLLDNVARKIKSRREVKSSGSEDNDSDILSEFKRKIRQAASPALSSVSSS</sequence>
<evidence type="ECO:0000259" key="2">
    <source>
        <dbReference type="SMART" id="SM00099"/>
    </source>
</evidence>
<dbReference type="PANTHER" id="PTHR22978:SF22">
    <property type="entry name" value="BTG FAMILY PROTEIN"/>
    <property type="match status" value="1"/>
</dbReference>
<comment type="similarity">
    <text evidence="1">Belongs to the BTG family.</text>
</comment>
<dbReference type="PANTHER" id="PTHR22978">
    <property type="entry name" value="B-CELL TRANSLOCATION GENE"/>
    <property type="match status" value="1"/>
</dbReference>
<evidence type="ECO:0000313" key="4">
    <source>
        <dbReference type="EMBL" id="RKP22005.1"/>
    </source>
</evidence>
<gene>
    <name evidence="3" type="ORF">ROZALSC1DRAFT_20049</name>
    <name evidence="4" type="ORF">ROZALSC1DRAFT_20054</name>
</gene>
<dbReference type="InterPro" id="IPR036054">
    <property type="entry name" value="BTG-like_sf"/>
</dbReference>
<dbReference type="Gene3D" id="3.90.640.90">
    <property type="entry name" value="Anti-proliferative protein, N-terminal domain"/>
    <property type="match status" value="1"/>
</dbReference>
<accession>A0A4P9YQM1</accession>
<dbReference type="EMBL" id="ML004915">
    <property type="protein sequence ID" value="RKP22005.1"/>
    <property type="molecule type" value="Genomic_DNA"/>
</dbReference>
<dbReference type="EMBL" id="ML004915">
    <property type="protein sequence ID" value="RKP22000.1"/>
    <property type="molecule type" value="Genomic_DNA"/>
</dbReference>
<dbReference type="Proteomes" id="UP000281549">
    <property type="component" value="Unassembled WGS sequence"/>
</dbReference>
<proteinExistence type="inferred from homology"/>
<organism evidence="4 5">
    <name type="scientific">Rozella allomycis (strain CSF55)</name>
    <dbReference type="NCBI Taxonomy" id="988480"/>
    <lineage>
        <taxon>Eukaryota</taxon>
        <taxon>Fungi</taxon>
        <taxon>Fungi incertae sedis</taxon>
        <taxon>Cryptomycota</taxon>
        <taxon>Cryptomycota incertae sedis</taxon>
        <taxon>Rozella</taxon>
    </lineage>
</organism>
<reference evidence="5" key="1">
    <citation type="journal article" date="2018" name="Nat. Microbiol.">
        <title>Leveraging single-cell genomics to expand the fungal tree of life.</title>
        <authorList>
            <person name="Ahrendt S.R."/>
            <person name="Quandt C.A."/>
            <person name="Ciobanu D."/>
            <person name="Clum A."/>
            <person name="Salamov A."/>
            <person name="Andreopoulos B."/>
            <person name="Cheng J.F."/>
            <person name="Woyke T."/>
            <person name="Pelin A."/>
            <person name="Henrissat B."/>
            <person name="Reynolds N.K."/>
            <person name="Benny G.L."/>
            <person name="Smith M.E."/>
            <person name="James T.Y."/>
            <person name="Grigoriev I.V."/>
        </authorList>
    </citation>
    <scope>NUCLEOTIDE SEQUENCE [LARGE SCALE GENOMIC DNA]</scope>
    <source>
        <strain evidence="5">CSF55</strain>
    </source>
</reference>
<dbReference type="SUPFAM" id="SSF160696">
    <property type="entry name" value="BTG domain-like"/>
    <property type="match status" value="1"/>
</dbReference>
<dbReference type="Pfam" id="PF07742">
    <property type="entry name" value="BTG"/>
    <property type="match status" value="1"/>
</dbReference>
<evidence type="ECO:0000313" key="3">
    <source>
        <dbReference type="EMBL" id="RKP22000.1"/>
    </source>
</evidence>
<feature type="domain" description="Anti-proliferative protein" evidence="2">
    <location>
        <begin position="1"/>
        <end position="101"/>
    </location>
</feature>
<protein>
    <recommendedName>
        <fullName evidence="2">Anti-proliferative protein domain-containing protein</fullName>
    </recommendedName>
</protein>
<name>A0A4P9YQM1_ROZAC</name>
<evidence type="ECO:0000256" key="1">
    <source>
        <dbReference type="ARBA" id="ARBA00007989"/>
    </source>
</evidence>
<reference evidence="4" key="2">
    <citation type="submission" date="2018-08" db="EMBL/GenBank/DDBJ databases">
        <title>Leveraging single-cell genomics to expand the Fungal Tree of Life.</title>
        <authorList>
            <consortium name="DOE Joint Genome Institute"/>
            <person name="Ahrendt S.R."/>
            <person name="Quandt C.A."/>
            <person name="Ciobanu D."/>
            <person name="Clum A."/>
            <person name="Salamov A."/>
            <person name="Andreopoulos B."/>
            <person name="Cheng J.-F."/>
            <person name="Woyke T."/>
            <person name="Pelin A."/>
            <person name="Henrissat B."/>
            <person name="Reynolds N."/>
            <person name="Benny G.L."/>
            <person name="Smith M.E."/>
            <person name="James T.Y."/>
            <person name="Grigoriev I.V."/>
        </authorList>
    </citation>
    <scope>NUCLEOTIDE SEQUENCE</scope>
    <source>
        <strain evidence="4">CSF55</strain>
    </source>
</reference>